<keyword evidence="4" id="KW-0560">Oxidoreductase</keyword>
<dbReference type="EMBL" id="JAANER010000009">
    <property type="protein sequence ID" value="KAG9186330.1"/>
    <property type="molecule type" value="Genomic_DNA"/>
</dbReference>
<dbReference type="GO" id="GO:0016709">
    <property type="term" value="F:oxidoreductase activity, acting on paired donors, with incorporation or reduction of molecular oxygen, NAD(P)H as one donor, and incorporation of one atom of oxygen"/>
    <property type="evidence" value="ECO:0007669"/>
    <property type="project" value="UniProtKB-ARBA"/>
</dbReference>
<dbReference type="InterPro" id="IPR036188">
    <property type="entry name" value="FAD/NAD-bd_sf"/>
</dbReference>
<comment type="cofactor">
    <cofactor evidence="1">
        <name>FAD</name>
        <dbReference type="ChEBI" id="CHEBI:57692"/>
    </cofactor>
</comment>
<keyword evidence="8" id="KW-1185">Reference proteome</keyword>
<feature type="region of interest" description="Disordered" evidence="5">
    <location>
        <begin position="1"/>
        <end position="20"/>
    </location>
</feature>
<feature type="region of interest" description="Disordered" evidence="5">
    <location>
        <begin position="442"/>
        <end position="464"/>
    </location>
</feature>
<evidence type="ECO:0000256" key="1">
    <source>
        <dbReference type="ARBA" id="ARBA00001974"/>
    </source>
</evidence>
<evidence type="ECO:0000256" key="2">
    <source>
        <dbReference type="ARBA" id="ARBA00022630"/>
    </source>
</evidence>
<dbReference type="PANTHER" id="PTHR43004">
    <property type="entry name" value="TRK SYSTEM POTASSIUM UPTAKE PROTEIN"/>
    <property type="match status" value="1"/>
</dbReference>
<dbReference type="Gene3D" id="3.50.50.60">
    <property type="entry name" value="FAD/NAD(P)-binding domain"/>
    <property type="match status" value="1"/>
</dbReference>
<feature type="domain" description="FAD-binding" evidence="6">
    <location>
        <begin position="46"/>
        <end position="403"/>
    </location>
</feature>
<accession>A0AAD4I292</accession>
<dbReference type="Pfam" id="PF01494">
    <property type="entry name" value="FAD_binding_3"/>
    <property type="match status" value="1"/>
</dbReference>
<sequence>MAATNIATSGHTLDASSTNSTNGTSDFSYGFSHTNGTNGANTKPLPIVIAGGGCVGLFLALLLAQSDIPNKVVVIEPQQPDPMSTRAMAHQPPTYPILSKVQGLLPELVKTGSLSSGLCFRTSVETGSKVIAGKTFDNSGEGMKEKGQLLLPQGKFQQVLMKRLAALDGRAEVRLGTSVTSFKATPSNISIQITPEASSMQLGDESVEAAYLIDASGAHSTIRKDLGISLEGETLDAQLVATDLYFDFHAHGFYDANFIIDPLNYGLIGRINHAMDGKPALWRVSYGVPIGESEDEINRTLDEKLRVMMPNEGRNDNGEIAYKVVRVAPYKAQQRLVPSLYHHDARVCLVGDAAHLTNPYAGLGLASGMADASSLSEVLIRVLTGQASDDEKLLSAWSDARRRNFLDTVDKPSRMAYKRVKADVSTEEKIEELMSKDPLVGALKKGMPVQPPSLETKGEELEGW</sequence>
<dbReference type="Proteomes" id="UP001199106">
    <property type="component" value="Unassembled WGS sequence"/>
</dbReference>
<dbReference type="PRINTS" id="PR00420">
    <property type="entry name" value="RNGMNOXGNASE"/>
</dbReference>
<evidence type="ECO:0000256" key="3">
    <source>
        <dbReference type="ARBA" id="ARBA00022827"/>
    </source>
</evidence>
<dbReference type="PANTHER" id="PTHR43004:SF19">
    <property type="entry name" value="BINDING MONOOXYGENASE, PUTATIVE (JCVI)-RELATED"/>
    <property type="match status" value="1"/>
</dbReference>
<dbReference type="GO" id="GO:0071949">
    <property type="term" value="F:FAD binding"/>
    <property type="evidence" value="ECO:0007669"/>
    <property type="project" value="InterPro"/>
</dbReference>
<evidence type="ECO:0000259" key="6">
    <source>
        <dbReference type="Pfam" id="PF01494"/>
    </source>
</evidence>
<comment type="caution">
    <text evidence="7">The sequence shown here is derived from an EMBL/GenBank/DDBJ whole genome shotgun (WGS) entry which is preliminary data.</text>
</comment>
<proteinExistence type="predicted"/>
<dbReference type="AlphaFoldDB" id="A0AAD4I292"/>
<organism evidence="7 8">
    <name type="scientific">Alternaria panax</name>
    <dbReference type="NCBI Taxonomy" id="48097"/>
    <lineage>
        <taxon>Eukaryota</taxon>
        <taxon>Fungi</taxon>
        <taxon>Dikarya</taxon>
        <taxon>Ascomycota</taxon>
        <taxon>Pezizomycotina</taxon>
        <taxon>Dothideomycetes</taxon>
        <taxon>Pleosporomycetidae</taxon>
        <taxon>Pleosporales</taxon>
        <taxon>Pleosporineae</taxon>
        <taxon>Pleosporaceae</taxon>
        <taxon>Alternaria</taxon>
        <taxon>Alternaria sect. Panax</taxon>
    </lineage>
</organism>
<dbReference type="InterPro" id="IPR050641">
    <property type="entry name" value="RIFMO-like"/>
</dbReference>
<reference evidence="7" key="1">
    <citation type="submission" date="2021-07" db="EMBL/GenBank/DDBJ databases">
        <title>Genome Resource of American Ginseng Black Spot Pathogen Alternaria panax.</title>
        <authorList>
            <person name="Qiu C."/>
            <person name="Wang W."/>
            <person name="Liu Z."/>
        </authorList>
    </citation>
    <scope>NUCLEOTIDE SEQUENCE</scope>
    <source>
        <strain evidence="7">BNCC115425</strain>
    </source>
</reference>
<keyword evidence="3" id="KW-0274">FAD</keyword>
<dbReference type="InterPro" id="IPR002938">
    <property type="entry name" value="FAD-bd"/>
</dbReference>
<evidence type="ECO:0000256" key="5">
    <source>
        <dbReference type="SAM" id="MobiDB-lite"/>
    </source>
</evidence>
<evidence type="ECO:0000313" key="8">
    <source>
        <dbReference type="Proteomes" id="UP001199106"/>
    </source>
</evidence>
<name>A0AAD4I292_9PLEO</name>
<gene>
    <name evidence="7" type="ORF">G6011_02886</name>
</gene>
<dbReference type="SUPFAM" id="SSF51905">
    <property type="entry name" value="FAD/NAD(P)-binding domain"/>
    <property type="match status" value="1"/>
</dbReference>
<dbReference type="Gene3D" id="3.30.9.10">
    <property type="entry name" value="D-Amino Acid Oxidase, subunit A, domain 2"/>
    <property type="match status" value="1"/>
</dbReference>
<evidence type="ECO:0000256" key="4">
    <source>
        <dbReference type="ARBA" id="ARBA00023002"/>
    </source>
</evidence>
<keyword evidence="2" id="KW-0285">Flavoprotein</keyword>
<protein>
    <recommendedName>
        <fullName evidence="6">FAD-binding domain-containing protein</fullName>
    </recommendedName>
</protein>
<evidence type="ECO:0000313" key="7">
    <source>
        <dbReference type="EMBL" id="KAG9186330.1"/>
    </source>
</evidence>